<protein>
    <submittedName>
        <fullName evidence="2">Glycerol acyltransferase</fullName>
    </submittedName>
</protein>
<name>A0A7J5E5Q4_NOCSI</name>
<organism evidence="2 3">
    <name type="scientific">Nocardioides simplex</name>
    <name type="common">Arthrobacter simplex</name>
    <dbReference type="NCBI Taxonomy" id="2045"/>
    <lineage>
        <taxon>Bacteria</taxon>
        <taxon>Bacillati</taxon>
        <taxon>Actinomycetota</taxon>
        <taxon>Actinomycetes</taxon>
        <taxon>Propionibacteriales</taxon>
        <taxon>Nocardioidaceae</taxon>
        <taxon>Pimelobacter</taxon>
    </lineage>
</organism>
<keyword evidence="2" id="KW-0808">Transferase</keyword>
<comment type="caution">
    <text evidence="2">The sequence shown here is derived from an EMBL/GenBank/DDBJ whole genome shotgun (WGS) entry which is preliminary data.</text>
</comment>
<dbReference type="PANTHER" id="PTHR22753:SF14">
    <property type="entry name" value="MONOACYLGLYCEROL_DIACYLGLYCEROL O-ACYLTRANSFERASE"/>
    <property type="match status" value="1"/>
</dbReference>
<dbReference type="GO" id="GO:0016746">
    <property type="term" value="F:acyltransferase activity"/>
    <property type="evidence" value="ECO:0007669"/>
    <property type="project" value="UniProtKB-KW"/>
</dbReference>
<dbReference type="AlphaFoldDB" id="A0A7J5E5Q4"/>
<dbReference type="SMART" id="SM00563">
    <property type="entry name" value="PlsC"/>
    <property type="match status" value="1"/>
</dbReference>
<keyword evidence="2" id="KW-0012">Acyltransferase</keyword>
<reference evidence="2 3" key="1">
    <citation type="submission" date="2019-09" db="EMBL/GenBank/DDBJ databases">
        <title>Pimelobacter sp. isolated from Paulinella.</title>
        <authorList>
            <person name="Jeong S.E."/>
        </authorList>
    </citation>
    <scope>NUCLEOTIDE SEQUENCE [LARGE SCALE GENOMIC DNA]</scope>
    <source>
        <strain evidence="2 3">Pch-N</strain>
    </source>
</reference>
<gene>
    <name evidence="2" type="ORF">F9L07_15755</name>
</gene>
<dbReference type="Pfam" id="PF01553">
    <property type="entry name" value="Acyltransferase"/>
    <property type="match status" value="1"/>
</dbReference>
<dbReference type="PANTHER" id="PTHR22753">
    <property type="entry name" value="TRANSMEMBRANE PROTEIN 68"/>
    <property type="match status" value="1"/>
</dbReference>
<accession>A0A7J5E5Q4</accession>
<dbReference type="SUPFAM" id="SSF69593">
    <property type="entry name" value="Glycerol-3-phosphate (1)-acyltransferase"/>
    <property type="match status" value="1"/>
</dbReference>
<feature type="domain" description="Phospholipid/glycerol acyltransferase" evidence="1">
    <location>
        <begin position="32"/>
        <end position="151"/>
    </location>
</feature>
<proteinExistence type="predicted"/>
<dbReference type="GO" id="GO:0016020">
    <property type="term" value="C:membrane"/>
    <property type="evidence" value="ECO:0007669"/>
    <property type="project" value="TreeGrafter"/>
</dbReference>
<evidence type="ECO:0000313" key="3">
    <source>
        <dbReference type="Proteomes" id="UP000449906"/>
    </source>
</evidence>
<dbReference type="EMBL" id="WBVM01000001">
    <property type="protein sequence ID" value="KAB2813579.1"/>
    <property type="molecule type" value="Genomic_DNA"/>
</dbReference>
<dbReference type="Proteomes" id="UP000449906">
    <property type="component" value="Unassembled WGS sequence"/>
</dbReference>
<dbReference type="InterPro" id="IPR002123">
    <property type="entry name" value="Plipid/glycerol_acylTrfase"/>
</dbReference>
<evidence type="ECO:0000313" key="2">
    <source>
        <dbReference type="EMBL" id="KAB2813579.1"/>
    </source>
</evidence>
<sequence length="246" mass="26767">MVEDLRRLAVEAVRRYHRLEIDLPDEIPDGPILLIANHGFGSLFDLNVLATLAALDDLGLDRPVTTLVHQIAWTVGLGPLLEQLGCRPASRSAAQEALAAGRHVLVFPGGDLDAFKAHKDKDRIVFGGRTGFARLAIEQDVPIVPVVTAGAGNTLLVLDDGQRWARRLKLDQLLRLKALPVSLTFPWGLNVGLAGFLPYLPVPVRLRTRVLAAQRWPVGEGDAAQFAHRVEEAMQAALDVLAARSE</sequence>
<evidence type="ECO:0000259" key="1">
    <source>
        <dbReference type="SMART" id="SM00563"/>
    </source>
</evidence>